<dbReference type="InterPro" id="IPR040525">
    <property type="entry name" value="UGGT_TRXL_4"/>
</dbReference>
<evidence type="ECO:0000313" key="2">
    <source>
        <dbReference type="EMBL" id="TNN43963.1"/>
    </source>
</evidence>
<keyword evidence="2" id="KW-0808">Transferase</keyword>
<dbReference type="Proteomes" id="UP000314294">
    <property type="component" value="Unassembled WGS sequence"/>
</dbReference>
<organism evidence="2 3">
    <name type="scientific">Liparis tanakae</name>
    <name type="common">Tanaka's snailfish</name>
    <dbReference type="NCBI Taxonomy" id="230148"/>
    <lineage>
        <taxon>Eukaryota</taxon>
        <taxon>Metazoa</taxon>
        <taxon>Chordata</taxon>
        <taxon>Craniata</taxon>
        <taxon>Vertebrata</taxon>
        <taxon>Euteleostomi</taxon>
        <taxon>Actinopterygii</taxon>
        <taxon>Neopterygii</taxon>
        <taxon>Teleostei</taxon>
        <taxon>Neoteleostei</taxon>
        <taxon>Acanthomorphata</taxon>
        <taxon>Eupercaria</taxon>
        <taxon>Perciformes</taxon>
        <taxon>Cottioidei</taxon>
        <taxon>Cottales</taxon>
        <taxon>Liparidae</taxon>
        <taxon>Liparis</taxon>
    </lineage>
</organism>
<dbReference type="EMBL" id="SRLO01000934">
    <property type="protein sequence ID" value="TNN43963.1"/>
    <property type="molecule type" value="Genomic_DNA"/>
</dbReference>
<sequence length="115" mass="12528">MTTLTSGHMTTLTSGHLTTLTSGHMTTLTSGHMTTLMSQVAPAALRILGPFEEQEEFTVEDFQLLEKITLSGSAEKVKAKLSPRENEVFYDVVAVVDPLTRDAQKMSPLLIGPDH</sequence>
<keyword evidence="3" id="KW-1185">Reference proteome</keyword>
<evidence type="ECO:0000259" key="1">
    <source>
        <dbReference type="Pfam" id="PF18403"/>
    </source>
</evidence>
<dbReference type="Pfam" id="PF18403">
    <property type="entry name" value="Thioredoxin_15"/>
    <property type="match status" value="1"/>
</dbReference>
<proteinExistence type="predicted"/>
<comment type="caution">
    <text evidence="2">The sequence shown here is derived from an EMBL/GenBank/DDBJ whole genome shotgun (WGS) entry which is preliminary data.</text>
</comment>
<dbReference type="GO" id="GO:0016740">
    <property type="term" value="F:transferase activity"/>
    <property type="evidence" value="ECO:0007669"/>
    <property type="project" value="UniProtKB-KW"/>
</dbReference>
<evidence type="ECO:0000313" key="3">
    <source>
        <dbReference type="Proteomes" id="UP000314294"/>
    </source>
</evidence>
<feature type="domain" description="UDP-glucose:glycoprotein glucosyltransferase thioredoxin-like" evidence="1">
    <location>
        <begin position="46"/>
        <end position="82"/>
    </location>
</feature>
<name>A0A4Z2FT72_9TELE</name>
<protein>
    <submittedName>
        <fullName evidence="2">UDP-glucose:glycoprotein glucosyltransferase 1</fullName>
    </submittedName>
</protein>
<dbReference type="AlphaFoldDB" id="A0A4Z2FT72"/>
<gene>
    <name evidence="2" type="primary">Uggt1_2</name>
    <name evidence="2" type="ORF">EYF80_045848</name>
</gene>
<accession>A0A4Z2FT72</accession>
<reference evidence="2 3" key="1">
    <citation type="submission" date="2019-03" db="EMBL/GenBank/DDBJ databases">
        <title>First draft genome of Liparis tanakae, snailfish: a comprehensive survey of snailfish specific genes.</title>
        <authorList>
            <person name="Kim W."/>
            <person name="Song I."/>
            <person name="Jeong J.-H."/>
            <person name="Kim D."/>
            <person name="Kim S."/>
            <person name="Ryu S."/>
            <person name="Song J.Y."/>
            <person name="Lee S.K."/>
        </authorList>
    </citation>
    <scope>NUCLEOTIDE SEQUENCE [LARGE SCALE GENOMIC DNA]</scope>
    <source>
        <tissue evidence="2">Muscle</tissue>
    </source>
</reference>